<organism evidence="1 2">
    <name type="scientific">Sphenostylis stenocarpa</name>
    <dbReference type="NCBI Taxonomy" id="92480"/>
    <lineage>
        <taxon>Eukaryota</taxon>
        <taxon>Viridiplantae</taxon>
        <taxon>Streptophyta</taxon>
        <taxon>Embryophyta</taxon>
        <taxon>Tracheophyta</taxon>
        <taxon>Spermatophyta</taxon>
        <taxon>Magnoliopsida</taxon>
        <taxon>eudicotyledons</taxon>
        <taxon>Gunneridae</taxon>
        <taxon>Pentapetalae</taxon>
        <taxon>rosids</taxon>
        <taxon>fabids</taxon>
        <taxon>Fabales</taxon>
        <taxon>Fabaceae</taxon>
        <taxon>Papilionoideae</taxon>
        <taxon>50 kb inversion clade</taxon>
        <taxon>NPAAA clade</taxon>
        <taxon>indigoferoid/millettioid clade</taxon>
        <taxon>Phaseoleae</taxon>
        <taxon>Sphenostylis</taxon>
    </lineage>
</organism>
<dbReference type="EMBL" id="OY731400">
    <property type="protein sequence ID" value="CAJ1940669.1"/>
    <property type="molecule type" value="Genomic_DNA"/>
</dbReference>
<proteinExistence type="predicted"/>
<protein>
    <submittedName>
        <fullName evidence="1">Uncharacterized protein</fullName>
    </submittedName>
</protein>
<gene>
    <name evidence="1" type="ORF">AYBTSS11_LOCUS9838</name>
</gene>
<accession>A0AA86S3N9</accession>
<evidence type="ECO:0000313" key="1">
    <source>
        <dbReference type="EMBL" id="CAJ1940669.1"/>
    </source>
</evidence>
<dbReference type="AlphaFoldDB" id="A0AA86S3N9"/>
<name>A0AA86S3N9_9FABA</name>
<evidence type="ECO:0000313" key="2">
    <source>
        <dbReference type="Proteomes" id="UP001189624"/>
    </source>
</evidence>
<dbReference type="Proteomes" id="UP001189624">
    <property type="component" value="Chromosome 3"/>
</dbReference>
<reference evidence="1" key="1">
    <citation type="submission" date="2023-10" db="EMBL/GenBank/DDBJ databases">
        <authorList>
            <person name="Domelevo Entfellner J.-B."/>
        </authorList>
    </citation>
    <scope>NUCLEOTIDE SEQUENCE</scope>
</reference>
<dbReference type="Gramene" id="rna-AYBTSS11_LOCUS9838">
    <property type="protein sequence ID" value="CAJ1940669.1"/>
    <property type="gene ID" value="gene-AYBTSS11_LOCUS9838"/>
</dbReference>
<keyword evidence="2" id="KW-1185">Reference proteome</keyword>
<sequence>MLDKIEGLEVNSTKSPLFVMKKLVQQRSNMGVSTREREVLQLRKQICEPYMGKDHVGWPSYFDLQNTSEDVRIKLAKLSMKNQMATFRRAVIARFVRTKVKSV</sequence>